<keyword evidence="5" id="KW-1015">Disulfide bond</keyword>
<dbReference type="GeneTree" id="ENSGT00530000063751"/>
<dbReference type="InterPro" id="IPR036375">
    <property type="entry name" value="Hemopexin-like_dom_sf"/>
</dbReference>
<evidence type="ECO:0000256" key="5">
    <source>
        <dbReference type="ARBA" id="ARBA00023157"/>
    </source>
</evidence>
<protein>
    <submittedName>
        <fullName evidence="9">Vitronectin a</fullName>
    </submittedName>
</protein>
<organism evidence="9 10">
    <name type="scientific">Paramormyrops kingsleyae</name>
    <dbReference type="NCBI Taxonomy" id="1676925"/>
    <lineage>
        <taxon>Eukaryota</taxon>
        <taxon>Metazoa</taxon>
        <taxon>Chordata</taxon>
        <taxon>Craniata</taxon>
        <taxon>Vertebrata</taxon>
        <taxon>Euteleostomi</taxon>
        <taxon>Actinopterygii</taxon>
        <taxon>Neopterygii</taxon>
        <taxon>Teleostei</taxon>
        <taxon>Osteoglossocephala</taxon>
        <taxon>Osteoglossomorpha</taxon>
        <taxon>Osteoglossiformes</taxon>
        <taxon>Mormyridae</taxon>
        <taxon>Paramormyrops</taxon>
    </lineage>
</organism>
<evidence type="ECO:0000256" key="4">
    <source>
        <dbReference type="ARBA" id="ARBA00022737"/>
    </source>
</evidence>
<dbReference type="Pfam" id="PF01033">
    <property type="entry name" value="Somatomedin_B"/>
    <property type="match status" value="1"/>
</dbReference>
<dbReference type="PROSITE" id="PS00524">
    <property type="entry name" value="SMB_1"/>
    <property type="match status" value="1"/>
</dbReference>
<dbReference type="GO" id="GO:0006955">
    <property type="term" value="P:immune response"/>
    <property type="evidence" value="ECO:0007669"/>
    <property type="project" value="InterPro"/>
</dbReference>
<dbReference type="SUPFAM" id="SSF90188">
    <property type="entry name" value="Somatomedin B domain"/>
    <property type="match status" value="1"/>
</dbReference>
<dbReference type="InterPro" id="IPR020436">
    <property type="entry name" value="SMB_chordata"/>
</dbReference>
<feature type="region of interest" description="Disordered" evidence="7">
    <location>
        <begin position="350"/>
        <end position="386"/>
    </location>
</feature>
<keyword evidence="10" id="KW-1185">Reference proteome</keyword>
<dbReference type="Pfam" id="PF00045">
    <property type="entry name" value="Hemopexin"/>
    <property type="match status" value="1"/>
</dbReference>
<evidence type="ECO:0000256" key="6">
    <source>
        <dbReference type="PROSITE-ProRule" id="PRU01011"/>
    </source>
</evidence>
<dbReference type="SMART" id="SM00120">
    <property type="entry name" value="HX"/>
    <property type="match status" value="4"/>
</dbReference>
<keyword evidence="3" id="KW-0732">Signal</keyword>
<dbReference type="STRING" id="1676925.ENSPKIP00000030024"/>
<dbReference type="GO" id="GO:0007160">
    <property type="term" value="P:cell-matrix adhesion"/>
    <property type="evidence" value="ECO:0007669"/>
    <property type="project" value="TreeGrafter"/>
</dbReference>
<dbReference type="InterPro" id="IPR018487">
    <property type="entry name" value="Hemopexin-like_repeat"/>
</dbReference>
<dbReference type="GO" id="GO:0033627">
    <property type="term" value="P:cell adhesion mediated by integrin"/>
    <property type="evidence" value="ECO:0007669"/>
    <property type="project" value="TreeGrafter"/>
</dbReference>
<feature type="domain" description="SMB" evidence="8">
    <location>
        <begin position="31"/>
        <end position="73"/>
    </location>
</feature>
<name>A0A3B3SGX0_9TELE</name>
<sequence>MPVPIFNIVRINWFFPSGLAILIFRSSAFWATDSCLDRCENGYDLITGCQCDSMCAYYESCCSDYESVCRDRMRGDTFAYADDDDYDEDKLAHSSTRAPLITQPDLKTSKPSFPAEVTVTITTSTTDHMELTVNTTESPDPDADACSGRAFDSFMQLKNDSTYAFRGSFFFELGEKAVLPGYPKRIEDVWGIFGPIDAAFTRINCQGLLSYEIPQGNMYWRFEDNVLDEEYPRNISDGFENIPDNVDAAFAVPAKNHHGKEKVYFFKGDQYYQYEFKQQPTHEECVKLNARSPSTLFGSYTAMFSSTWGGASSRLFSGQGLGSAPPLITRDWLGVQAPVDAVSAGRLYVSRGHRGKSRRRQQDRGQQDWGQQDCGGQRSWQKRSPQWSMDKWDVSMGQGFMERFYREETRRQDWDRGRALDWAHHRCISGHHRQQEHYNSRYSINNRLVQKVYFFKKDRYYRVDLQSMMVDLAYPPYPRSTAKYWLGTKGGEKVKTDFIQISERKHTV</sequence>
<dbReference type="GO" id="GO:0005044">
    <property type="term" value="F:scavenger receptor activity"/>
    <property type="evidence" value="ECO:0007669"/>
    <property type="project" value="InterPro"/>
</dbReference>
<feature type="compositionally biased region" description="Low complexity" evidence="7">
    <location>
        <begin position="367"/>
        <end position="378"/>
    </location>
</feature>
<dbReference type="GO" id="GO:0005615">
    <property type="term" value="C:extracellular space"/>
    <property type="evidence" value="ECO:0007669"/>
    <property type="project" value="TreeGrafter"/>
</dbReference>
<dbReference type="Gene3D" id="2.110.10.10">
    <property type="entry name" value="Hemopexin-like domain"/>
    <property type="match status" value="2"/>
</dbReference>
<feature type="repeat" description="Hemopexin" evidence="6">
    <location>
        <begin position="148"/>
        <end position="193"/>
    </location>
</feature>
<evidence type="ECO:0000259" key="8">
    <source>
        <dbReference type="PROSITE" id="PS50958"/>
    </source>
</evidence>
<proteinExistence type="predicted"/>
<feature type="repeat" description="Hemopexin" evidence="6">
    <location>
        <begin position="435"/>
        <end position="488"/>
    </location>
</feature>
<dbReference type="InterPro" id="IPR001212">
    <property type="entry name" value="Somatomedin_B_dom"/>
</dbReference>
<dbReference type="Proteomes" id="UP000261540">
    <property type="component" value="Unplaced"/>
</dbReference>
<dbReference type="InterPro" id="IPR051298">
    <property type="entry name" value="Heme_transport/Cell_adhesion"/>
</dbReference>
<dbReference type="PRINTS" id="PR00022">
    <property type="entry name" value="SOMATOMEDINB"/>
</dbReference>
<evidence type="ECO:0000256" key="7">
    <source>
        <dbReference type="SAM" id="MobiDB-lite"/>
    </source>
</evidence>
<dbReference type="PANTHER" id="PTHR22917">
    <property type="entry name" value="HEMOPEXIN DOMAIN-CONTAINING PROTEIN"/>
    <property type="match status" value="1"/>
</dbReference>
<dbReference type="Gene3D" id="4.10.410.20">
    <property type="match status" value="1"/>
</dbReference>
<dbReference type="PROSITE" id="PS51642">
    <property type="entry name" value="HEMOPEXIN_2"/>
    <property type="match status" value="3"/>
</dbReference>
<evidence type="ECO:0000313" key="9">
    <source>
        <dbReference type="Ensembl" id="ENSPKIP00000030024.1"/>
    </source>
</evidence>
<dbReference type="GO" id="GO:0030247">
    <property type="term" value="F:polysaccharide binding"/>
    <property type="evidence" value="ECO:0007669"/>
    <property type="project" value="InterPro"/>
</dbReference>
<comment type="subcellular location">
    <subcellularLocation>
        <location evidence="1">Secreted</location>
    </subcellularLocation>
</comment>
<keyword evidence="2" id="KW-0964">Secreted</keyword>
<evidence type="ECO:0000256" key="2">
    <source>
        <dbReference type="ARBA" id="ARBA00022525"/>
    </source>
</evidence>
<dbReference type="GO" id="GO:0050840">
    <property type="term" value="F:extracellular matrix binding"/>
    <property type="evidence" value="ECO:0007669"/>
    <property type="project" value="TreeGrafter"/>
</dbReference>
<keyword evidence="4" id="KW-0677">Repeat</keyword>
<dbReference type="Ensembl" id="ENSPKIT00000010829.1">
    <property type="protein sequence ID" value="ENSPKIP00000030024.1"/>
    <property type="gene ID" value="ENSPKIG00000010989.1"/>
</dbReference>
<dbReference type="SUPFAM" id="SSF50923">
    <property type="entry name" value="Hemopexin-like domain"/>
    <property type="match status" value="2"/>
</dbReference>
<dbReference type="GO" id="GO:0005178">
    <property type="term" value="F:integrin binding"/>
    <property type="evidence" value="ECO:0007669"/>
    <property type="project" value="TreeGrafter"/>
</dbReference>
<dbReference type="InterPro" id="IPR036024">
    <property type="entry name" value="Somatomedin_B-like_dom_sf"/>
</dbReference>
<dbReference type="SMART" id="SM00201">
    <property type="entry name" value="SO"/>
    <property type="match status" value="1"/>
</dbReference>
<accession>A0A3B3SGX0</accession>
<dbReference type="AlphaFoldDB" id="A0A3B3SGX0"/>
<evidence type="ECO:0000313" key="10">
    <source>
        <dbReference type="Proteomes" id="UP000261540"/>
    </source>
</evidence>
<dbReference type="PANTHER" id="PTHR22917:SF3">
    <property type="entry name" value="VITRONECTIN"/>
    <property type="match status" value="1"/>
</dbReference>
<reference evidence="9" key="1">
    <citation type="submission" date="2025-08" db="UniProtKB">
        <authorList>
            <consortium name="Ensembl"/>
        </authorList>
    </citation>
    <scope>IDENTIFICATION</scope>
</reference>
<evidence type="ECO:0000256" key="3">
    <source>
        <dbReference type="ARBA" id="ARBA00022729"/>
    </source>
</evidence>
<evidence type="ECO:0000256" key="1">
    <source>
        <dbReference type="ARBA" id="ARBA00004613"/>
    </source>
</evidence>
<dbReference type="PROSITE" id="PS50958">
    <property type="entry name" value="SMB_2"/>
    <property type="match status" value="1"/>
</dbReference>
<reference evidence="9" key="2">
    <citation type="submission" date="2025-09" db="UniProtKB">
        <authorList>
            <consortium name="Ensembl"/>
        </authorList>
    </citation>
    <scope>IDENTIFICATION</scope>
</reference>
<feature type="repeat" description="Hemopexin" evidence="6">
    <location>
        <begin position="243"/>
        <end position="296"/>
    </location>
</feature>